<dbReference type="STRING" id="411473.RUMCAL_00849"/>
<protein>
    <recommendedName>
        <fullName evidence="3">Knr4/Smi1-like domain-containing protein</fullName>
    </recommendedName>
</protein>
<sequence>MLGKSEFRGEQMNDIITEHRNKIMDILDKFYEILKVYNKRWIQVFVEEEIPNKFLTGEIEEENWKGTILKFKTWKYIPSDITENEILELENTIGTKLPIPLKAYYTSYFHLFDWQRNFSQNSPEHRMEGIWTAYNKYMISFGYLPFSWDTENGCLFCIKFDADNNDCGIYKIDHEEMFDFDYHKNATQNKVDFAMKFFSNNFYDYLEKITIGQIKDFIRLGI</sequence>
<dbReference type="EMBL" id="AWVF01000096">
    <property type="protein sequence ID" value="ERJ96767.1"/>
    <property type="molecule type" value="Genomic_DNA"/>
</dbReference>
<organism evidence="1 2">
    <name type="scientific">Ruminococcus callidus ATCC 27760</name>
    <dbReference type="NCBI Taxonomy" id="411473"/>
    <lineage>
        <taxon>Bacteria</taxon>
        <taxon>Bacillati</taxon>
        <taxon>Bacillota</taxon>
        <taxon>Clostridia</taxon>
        <taxon>Eubacteriales</taxon>
        <taxon>Oscillospiraceae</taxon>
        <taxon>Ruminococcus</taxon>
    </lineage>
</organism>
<evidence type="ECO:0000313" key="1">
    <source>
        <dbReference type="EMBL" id="ERJ96767.1"/>
    </source>
</evidence>
<evidence type="ECO:0008006" key="3">
    <source>
        <dbReference type="Google" id="ProtNLM"/>
    </source>
</evidence>
<dbReference type="Gene3D" id="3.40.1580.10">
    <property type="entry name" value="SMI1/KNR4-like"/>
    <property type="match status" value="1"/>
</dbReference>
<evidence type="ECO:0000313" key="2">
    <source>
        <dbReference type="Proteomes" id="UP000016662"/>
    </source>
</evidence>
<dbReference type="Proteomes" id="UP000016662">
    <property type="component" value="Unassembled WGS sequence"/>
</dbReference>
<dbReference type="AlphaFoldDB" id="U2KWU9"/>
<dbReference type="PATRIC" id="fig|411473.3.peg.695"/>
<proteinExistence type="predicted"/>
<reference evidence="1 2" key="1">
    <citation type="submission" date="2013-07" db="EMBL/GenBank/DDBJ databases">
        <authorList>
            <person name="Weinstock G."/>
            <person name="Sodergren E."/>
            <person name="Wylie T."/>
            <person name="Fulton L."/>
            <person name="Fulton R."/>
            <person name="Fronick C."/>
            <person name="O'Laughlin M."/>
            <person name="Godfrey J."/>
            <person name="Miner T."/>
            <person name="Herter B."/>
            <person name="Appelbaum E."/>
            <person name="Cordes M."/>
            <person name="Lek S."/>
            <person name="Wollam A."/>
            <person name="Pepin K.H."/>
            <person name="Palsikar V.B."/>
            <person name="Mitreva M."/>
            <person name="Wilson R.K."/>
        </authorList>
    </citation>
    <scope>NUCLEOTIDE SEQUENCE [LARGE SCALE GENOMIC DNA]</scope>
    <source>
        <strain evidence="1 2">ATCC 27760</strain>
    </source>
</reference>
<dbReference type="eggNOG" id="ENOG5033SJS">
    <property type="taxonomic scope" value="Bacteria"/>
</dbReference>
<accession>U2KWU9</accession>
<dbReference type="HOGENOM" id="CLU_092023_0_0_9"/>
<dbReference type="SUPFAM" id="SSF160631">
    <property type="entry name" value="SMI1/KNR4-like"/>
    <property type="match status" value="1"/>
</dbReference>
<dbReference type="InterPro" id="IPR037883">
    <property type="entry name" value="Knr4/Smi1-like_sf"/>
</dbReference>
<keyword evidence="2" id="KW-1185">Reference proteome</keyword>
<gene>
    <name evidence="1" type="ORF">RUMCAL_00849</name>
</gene>
<comment type="caution">
    <text evidence="1">The sequence shown here is derived from an EMBL/GenBank/DDBJ whole genome shotgun (WGS) entry which is preliminary data.</text>
</comment>
<name>U2KWU9_9FIRM</name>